<accession>A0A8S5N4G6</accession>
<name>A0A8S5N4G6_9CAUD</name>
<evidence type="ECO:0000313" key="1">
    <source>
        <dbReference type="EMBL" id="DAD89565.1"/>
    </source>
</evidence>
<protein>
    <submittedName>
        <fullName evidence="1">Uncharacterized protein</fullName>
    </submittedName>
</protein>
<organism evidence="1">
    <name type="scientific">Myoviridae sp. ctU4n16</name>
    <dbReference type="NCBI Taxonomy" id="2826658"/>
    <lineage>
        <taxon>Viruses</taxon>
        <taxon>Duplodnaviria</taxon>
        <taxon>Heunggongvirae</taxon>
        <taxon>Uroviricota</taxon>
        <taxon>Caudoviricetes</taxon>
    </lineage>
</organism>
<reference evidence="1" key="1">
    <citation type="journal article" date="2021" name="Proc. Natl. Acad. Sci. U.S.A.">
        <title>A Catalog of Tens of Thousands of Viruses from Human Metagenomes Reveals Hidden Associations with Chronic Diseases.</title>
        <authorList>
            <person name="Tisza M.J."/>
            <person name="Buck C.B."/>
        </authorList>
    </citation>
    <scope>NUCLEOTIDE SEQUENCE</scope>
    <source>
        <strain evidence="1">CtU4n16</strain>
    </source>
</reference>
<dbReference type="EMBL" id="BK015063">
    <property type="protein sequence ID" value="DAD89565.1"/>
    <property type="molecule type" value="Genomic_DNA"/>
</dbReference>
<proteinExistence type="predicted"/>
<sequence>MFFTRFIKHSGKPKLSLSCLFIISAAKIKRIFERSVESFLLVTKI</sequence>